<dbReference type="Proteomes" id="UP000801492">
    <property type="component" value="Unassembled WGS sequence"/>
</dbReference>
<gene>
    <name evidence="2" type="ORF">ILUMI_24183</name>
</gene>
<accession>A0A8K0CB20</accession>
<dbReference type="InterPro" id="IPR029526">
    <property type="entry name" value="PGBD"/>
</dbReference>
<dbReference type="Pfam" id="PF13843">
    <property type="entry name" value="DDE_Tnp_1_7"/>
    <property type="match status" value="1"/>
</dbReference>
<dbReference type="EMBL" id="VTPC01090663">
    <property type="protein sequence ID" value="KAF2882002.1"/>
    <property type="molecule type" value="Genomic_DNA"/>
</dbReference>
<evidence type="ECO:0000313" key="3">
    <source>
        <dbReference type="Proteomes" id="UP000801492"/>
    </source>
</evidence>
<reference evidence="2" key="1">
    <citation type="submission" date="2019-08" db="EMBL/GenBank/DDBJ databases">
        <title>The genome of the North American firefly Photinus pyralis.</title>
        <authorList>
            <consortium name="Photinus pyralis genome working group"/>
            <person name="Fallon T.R."/>
            <person name="Sander Lower S.E."/>
            <person name="Weng J.-K."/>
        </authorList>
    </citation>
    <scope>NUCLEOTIDE SEQUENCE</scope>
    <source>
        <strain evidence="2">TRF0915ILg1</strain>
        <tissue evidence="2">Whole body</tissue>
    </source>
</reference>
<evidence type="ECO:0000259" key="1">
    <source>
        <dbReference type="Pfam" id="PF13843"/>
    </source>
</evidence>
<organism evidence="2 3">
    <name type="scientific">Ignelater luminosus</name>
    <name type="common">Cucubano</name>
    <name type="synonym">Pyrophorus luminosus</name>
    <dbReference type="NCBI Taxonomy" id="2038154"/>
    <lineage>
        <taxon>Eukaryota</taxon>
        <taxon>Metazoa</taxon>
        <taxon>Ecdysozoa</taxon>
        <taxon>Arthropoda</taxon>
        <taxon>Hexapoda</taxon>
        <taxon>Insecta</taxon>
        <taxon>Pterygota</taxon>
        <taxon>Neoptera</taxon>
        <taxon>Endopterygota</taxon>
        <taxon>Coleoptera</taxon>
        <taxon>Polyphaga</taxon>
        <taxon>Elateriformia</taxon>
        <taxon>Elateroidea</taxon>
        <taxon>Elateridae</taxon>
        <taxon>Agrypninae</taxon>
        <taxon>Pyrophorini</taxon>
        <taxon>Ignelater</taxon>
    </lineage>
</organism>
<dbReference type="PANTHER" id="PTHR46599">
    <property type="entry name" value="PIGGYBAC TRANSPOSABLE ELEMENT-DERIVED PROTEIN 4"/>
    <property type="match status" value="1"/>
</dbReference>
<feature type="domain" description="PiggyBac transposable element-derived protein" evidence="1">
    <location>
        <begin position="542"/>
        <end position="771"/>
    </location>
</feature>
<sequence>MSLKPLVLVCDQGSNNRCALKQLGASKENPVININDQEVYTCFDAPHLLKCLRNNFMHTKVQFLINKKAVSWTDVEATYEVDKRSMTTRAMLKITPAHMSPSNFQKMRTASITKEVNSVTALDTADFIQNINDIFDALNSRVLHDPNPKRRPLSVFNNKTTERNTVSSKYRSFRGNRGGYNPTPTVRQCRIAIQQNMNIRLQRAEGTGNCEIDEIEILEIDTQETNSSDQEVCVTSEGNDYSVSTESSASDCQLNISEETKQNASESVVTMETSSSIYVTGYLAHKVQKKFNCELCASYLIKDSNDLVEKNELFMLYKDYSSENDIKFLKRPSDQFVQIVLSLLKLFNEAFNKYKCSSKVTETIEHYLKAYLERSTDWFELKGSASCIHHKEYLLKLFIKMKLFRQLRWDSDQLSVTVRESTNKPRKPHRKSMWSRKGLTPEQALSYLDELESLSESNSEHESESTLDSENEAYSRVLRKSSESNSTSEIQASDTTVENFISVASCSYKTSDVKRSNSSDLTVTTNKPQKFHVTEHTHLASWNWSTKWGPQFFREKMSKNRFKKIMKFLRFDIRATRRESLQHDKFALVSDIWNRFIYNCKVCHVPGENITVDKQLLPTKVRCKFTQYMSNKPDKFGIKFWIAVDTKSKYVLNAFPYLGKDETRPQDQALSENVVLRLLEPFTKKGRNVTTDNFFTSVKLAKKLAKLNTTIVGMMNRSRREVPELAKSNRGDLHETVLLKTDNDNCILTVYQAKPNKNLLLLSTLHTSVTINTVEK</sequence>
<keyword evidence="3" id="KW-1185">Reference proteome</keyword>
<dbReference type="AlphaFoldDB" id="A0A8K0CB20"/>
<dbReference type="OrthoDB" id="8059068at2759"/>
<evidence type="ECO:0000313" key="2">
    <source>
        <dbReference type="EMBL" id="KAF2882002.1"/>
    </source>
</evidence>
<name>A0A8K0CB20_IGNLU</name>
<protein>
    <recommendedName>
        <fullName evidence="1">PiggyBac transposable element-derived protein domain-containing protein</fullName>
    </recommendedName>
</protein>
<dbReference type="PANTHER" id="PTHR46599:SF6">
    <property type="entry name" value="DUAL SPECIFICITY PHOSPHATASE 26"/>
    <property type="match status" value="1"/>
</dbReference>
<comment type="caution">
    <text evidence="2">The sequence shown here is derived from an EMBL/GenBank/DDBJ whole genome shotgun (WGS) entry which is preliminary data.</text>
</comment>
<proteinExistence type="predicted"/>